<gene>
    <name evidence="1" type="ORF">FEF34_38055</name>
</gene>
<dbReference type="AlphaFoldDB" id="A0A5R9DTY6"/>
<dbReference type="OrthoDB" id="4003290at2"/>
<evidence type="ECO:0000313" key="1">
    <source>
        <dbReference type="EMBL" id="TLQ39208.1"/>
    </source>
</evidence>
<comment type="caution">
    <text evidence="1">The sequence shown here is derived from an EMBL/GenBank/DDBJ whole genome shotgun (WGS) entry which is preliminary data.</text>
</comment>
<organism evidence="1 2">
    <name type="scientific">Streptomyces marianii</name>
    <dbReference type="NCBI Taxonomy" id="1817406"/>
    <lineage>
        <taxon>Bacteria</taxon>
        <taxon>Bacillati</taxon>
        <taxon>Actinomycetota</taxon>
        <taxon>Actinomycetes</taxon>
        <taxon>Kitasatosporales</taxon>
        <taxon>Streptomycetaceae</taxon>
        <taxon>Streptomyces</taxon>
    </lineage>
</organism>
<keyword evidence="2" id="KW-1185">Reference proteome</keyword>
<dbReference type="RefSeq" id="WP_138058020.1">
    <property type="nucleotide sequence ID" value="NZ_VAWE01000002.1"/>
</dbReference>
<dbReference type="EMBL" id="VAWE01000002">
    <property type="protein sequence ID" value="TLQ39208.1"/>
    <property type="molecule type" value="Genomic_DNA"/>
</dbReference>
<dbReference type="Proteomes" id="UP000305921">
    <property type="component" value="Unassembled WGS sequence"/>
</dbReference>
<evidence type="ECO:0000313" key="2">
    <source>
        <dbReference type="Proteomes" id="UP000305921"/>
    </source>
</evidence>
<proteinExistence type="predicted"/>
<sequence length="397" mass="41568">MNTEPLNAFPSFRLRPAEAGAHDLLAPDGRVAGQVLASSGGHLARVGPDSGPLRRSPQGAGADAVMFHIAGHGLPDEPAAAYSGSPEARVAVGLVPLQRQELTDVTARAFTFYALRQPHVAAIFAGLDVVGSERDAVHSRTGCRRIARLLLQVQEPAQALLGESGGDARDWLAFPLARLLTFCHQARARLVATAERPPADLCGRYTSRRGADADMDTLHRIWRNLRSAAPTTGLTEIEAAMAALPGDRYAGSAKECRATAARLVAVRTAAEKLTAASCRTAEPERAVLAGELSALAAEAGVRLEATALVLDDTGRLGTVRTINDTLALARLGASAGGEQSVRVGGTELGPVRRTADGMWSGPGIGEPYNSFEGATVALIRAHLAKVAAERRARLGLT</sequence>
<protein>
    <submittedName>
        <fullName evidence="1">Uncharacterized protein</fullName>
    </submittedName>
</protein>
<accession>A0A5R9DTY6</accession>
<name>A0A5R9DTY6_9ACTN</name>
<reference evidence="1 2" key="1">
    <citation type="submission" date="2019-05" db="EMBL/GenBank/DDBJ databases">
        <title>Streptomyces marianii sp. nov., a novel marine actinomycete from southern coast of India.</title>
        <authorList>
            <person name="Iniyan A.M."/>
            <person name="Wink J."/>
            <person name="Ramprasad E."/>
            <person name="Ramana C.V."/>
            <person name="Bunk B."/>
            <person name="Sproer C."/>
            <person name="Joseph F.-J.R.S."/>
            <person name="Vincent S.G.P."/>
        </authorList>
    </citation>
    <scope>NUCLEOTIDE SEQUENCE [LARGE SCALE GENOMIC DNA]</scope>
    <source>
        <strain evidence="1 2">ICN19</strain>
    </source>
</reference>